<feature type="region of interest" description="Disordered" evidence="1">
    <location>
        <begin position="1"/>
        <end position="22"/>
    </location>
</feature>
<feature type="non-terminal residue" evidence="2">
    <location>
        <position position="1"/>
    </location>
</feature>
<gene>
    <name evidence="2" type="ORF">BN869_000012648_1</name>
</gene>
<dbReference type="EMBL" id="CDPU01000070">
    <property type="protein sequence ID" value="CEO56590.1"/>
    <property type="molecule type" value="Genomic_DNA"/>
</dbReference>
<name>A0A0B7KNV7_BIOOC</name>
<accession>A0A0B7KNV7</accession>
<proteinExistence type="predicted"/>
<sequence length="92" mass="10254">GQGSPNRGFPSHPDQSPARASQLRAHVLPGVSVCPYLFAFTFQESIGQRKRSAAPYCDEVKSLRHPLNGIRRMRRARLCNTLHCLAWTVIPA</sequence>
<organism evidence="2">
    <name type="scientific">Bionectria ochroleuca</name>
    <name type="common">Gliocladium roseum</name>
    <dbReference type="NCBI Taxonomy" id="29856"/>
    <lineage>
        <taxon>Eukaryota</taxon>
        <taxon>Fungi</taxon>
        <taxon>Dikarya</taxon>
        <taxon>Ascomycota</taxon>
        <taxon>Pezizomycotina</taxon>
        <taxon>Sordariomycetes</taxon>
        <taxon>Hypocreomycetidae</taxon>
        <taxon>Hypocreales</taxon>
        <taxon>Bionectriaceae</taxon>
        <taxon>Clonostachys</taxon>
    </lineage>
</organism>
<protein>
    <submittedName>
        <fullName evidence="2">Uncharacterized protein</fullName>
    </submittedName>
</protein>
<dbReference type="AlphaFoldDB" id="A0A0B7KNV7"/>
<reference evidence="2" key="1">
    <citation type="submission" date="2015-01" db="EMBL/GenBank/DDBJ databases">
        <authorList>
            <person name="Durling Mikael"/>
        </authorList>
    </citation>
    <scope>NUCLEOTIDE SEQUENCE</scope>
</reference>
<evidence type="ECO:0000313" key="2">
    <source>
        <dbReference type="EMBL" id="CEO56590.1"/>
    </source>
</evidence>
<evidence type="ECO:0000256" key="1">
    <source>
        <dbReference type="SAM" id="MobiDB-lite"/>
    </source>
</evidence>